<dbReference type="NCBIfam" id="TIGR00675">
    <property type="entry name" value="dcm"/>
    <property type="match status" value="1"/>
</dbReference>
<dbReference type="InterPro" id="IPR029063">
    <property type="entry name" value="SAM-dependent_MTases_sf"/>
</dbReference>
<gene>
    <name evidence="5" type="ORF">S01H1_64418</name>
</gene>
<keyword evidence="3" id="KW-0808">Transferase</keyword>
<keyword evidence="2" id="KW-0489">Methyltransferase</keyword>
<comment type="caution">
    <text evidence="5">The sequence shown here is derived from an EMBL/GenBank/DDBJ whole genome shotgun (WGS) entry which is preliminary data.</text>
</comment>
<evidence type="ECO:0000256" key="2">
    <source>
        <dbReference type="ARBA" id="ARBA00022603"/>
    </source>
</evidence>
<dbReference type="GO" id="GO:0003677">
    <property type="term" value="F:DNA binding"/>
    <property type="evidence" value="ECO:0007669"/>
    <property type="project" value="TreeGrafter"/>
</dbReference>
<dbReference type="AlphaFoldDB" id="X0XF07"/>
<protein>
    <recommendedName>
        <fullName evidence="1">DNA (cytosine-5-)-methyltransferase</fullName>
        <ecNumber evidence="1">2.1.1.37</ecNumber>
    </recommendedName>
</protein>
<proteinExistence type="predicted"/>
<evidence type="ECO:0000313" key="5">
    <source>
        <dbReference type="EMBL" id="GAG41695.1"/>
    </source>
</evidence>
<dbReference type="PRINTS" id="PR00105">
    <property type="entry name" value="C5METTRFRASE"/>
</dbReference>
<dbReference type="EMBL" id="BARS01042458">
    <property type="protein sequence ID" value="GAG41695.1"/>
    <property type="molecule type" value="Genomic_DNA"/>
</dbReference>
<organism evidence="5">
    <name type="scientific">marine sediment metagenome</name>
    <dbReference type="NCBI Taxonomy" id="412755"/>
    <lineage>
        <taxon>unclassified sequences</taxon>
        <taxon>metagenomes</taxon>
        <taxon>ecological metagenomes</taxon>
    </lineage>
</organism>
<dbReference type="GO" id="GO:0005634">
    <property type="term" value="C:nucleus"/>
    <property type="evidence" value="ECO:0007669"/>
    <property type="project" value="TreeGrafter"/>
</dbReference>
<dbReference type="Pfam" id="PF00145">
    <property type="entry name" value="DNA_methylase"/>
    <property type="match status" value="1"/>
</dbReference>
<name>X0XF07_9ZZZZ</name>
<sequence>PGVEISNTSMEDLDLGQYVGDKVDVLMGGVPCQSFSQAGNRKGLNDNRGNLLLCFIKMLSVIQPKVWLIENVKGLSTHNGGATLKYILQQIETLGRYRVSYRVLNANDYGVPQKRERIFLVGIRDDITRTYEFPTPHSYKPLLGDVLIDCPESEGHRYNPRLERIMEQVPSGGCWVDLPEEEQKAYLGNSYYSGGGRRGIARRLSLDAPSLTLLTSPSQKQTERCHPTETRPLQILEYARIQTFPDSYKFS</sequence>
<reference evidence="5" key="1">
    <citation type="journal article" date="2014" name="Front. Microbiol.">
        <title>High frequency of phylogenetically diverse reductive dehalogenase-homologous genes in deep subseafloor sedimentary metagenomes.</title>
        <authorList>
            <person name="Kawai M."/>
            <person name="Futagami T."/>
            <person name="Toyoda A."/>
            <person name="Takaki Y."/>
            <person name="Nishi S."/>
            <person name="Hori S."/>
            <person name="Arai W."/>
            <person name="Tsubouchi T."/>
            <person name="Morono Y."/>
            <person name="Uchiyama I."/>
            <person name="Ito T."/>
            <person name="Fujiyama A."/>
            <person name="Inagaki F."/>
            <person name="Takami H."/>
        </authorList>
    </citation>
    <scope>NUCLEOTIDE SEQUENCE</scope>
    <source>
        <strain evidence="5">Expedition CK06-06</strain>
    </source>
</reference>
<evidence type="ECO:0000256" key="4">
    <source>
        <dbReference type="ARBA" id="ARBA00022691"/>
    </source>
</evidence>
<dbReference type="PROSITE" id="PS51679">
    <property type="entry name" value="SAM_MT_C5"/>
    <property type="match status" value="1"/>
</dbReference>
<dbReference type="GO" id="GO:0003886">
    <property type="term" value="F:DNA (cytosine-5-)-methyltransferase activity"/>
    <property type="evidence" value="ECO:0007669"/>
    <property type="project" value="UniProtKB-EC"/>
</dbReference>
<dbReference type="PROSITE" id="PS00094">
    <property type="entry name" value="C5_MTASE_1"/>
    <property type="match status" value="1"/>
</dbReference>
<evidence type="ECO:0000256" key="1">
    <source>
        <dbReference type="ARBA" id="ARBA00011975"/>
    </source>
</evidence>
<dbReference type="InterPro" id="IPR001525">
    <property type="entry name" value="C5_MeTfrase"/>
</dbReference>
<dbReference type="Gene3D" id="3.40.50.150">
    <property type="entry name" value="Vaccinia Virus protein VP39"/>
    <property type="match status" value="1"/>
</dbReference>
<dbReference type="EC" id="2.1.1.37" evidence="1"/>
<feature type="non-terminal residue" evidence="5">
    <location>
        <position position="251"/>
    </location>
</feature>
<dbReference type="SUPFAM" id="SSF53335">
    <property type="entry name" value="S-adenosyl-L-methionine-dependent methyltransferases"/>
    <property type="match status" value="1"/>
</dbReference>
<dbReference type="PANTHER" id="PTHR10629:SF52">
    <property type="entry name" value="DNA (CYTOSINE-5)-METHYLTRANSFERASE 1"/>
    <property type="match status" value="1"/>
</dbReference>
<keyword evidence="4" id="KW-0949">S-adenosyl-L-methionine</keyword>
<dbReference type="Gene3D" id="3.90.120.10">
    <property type="entry name" value="DNA Methylase, subunit A, domain 2"/>
    <property type="match status" value="1"/>
</dbReference>
<dbReference type="InterPro" id="IPR018117">
    <property type="entry name" value="C5_DNA_meth_AS"/>
</dbReference>
<dbReference type="InterPro" id="IPR050390">
    <property type="entry name" value="C5-Methyltransferase"/>
</dbReference>
<dbReference type="GO" id="GO:0044027">
    <property type="term" value="P:negative regulation of gene expression via chromosomal CpG island methylation"/>
    <property type="evidence" value="ECO:0007669"/>
    <property type="project" value="TreeGrafter"/>
</dbReference>
<evidence type="ECO:0000256" key="3">
    <source>
        <dbReference type="ARBA" id="ARBA00022679"/>
    </source>
</evidence>
<dbReference type="PANTHER" id="PTHR10629">
    <property type="entry name" value="CYTOSINE-SPECIFIC METHYLTRANSFERASE"/>
    <property type="match status" value="1"/>
</dbReference>
<accession>X0XF07</accession>
<feature type="non-terminal residue" evidence="5">
    <location>
        <position position="1"/>
    </location>
</feature>
<dbReference type="GO" id="GO:0032259">
    <property type="term" value="P:methylation"/>
    <property type="evidence" value="ECO:0007669"/>
    <property type="project" value="UniProtKB-KW"/>
</dbReference>